<dbReference type="PANTHER" id="PTHR43046:SF16">
    <property type="entry name" value="ADP-RIBOSE PYROPHOSPHATASE YJHB-RELATED"/>
    <property type="match status" value="1"/>
</dbReference>
<accession>A0A327RA76</accession>
<proteinExistence type="predicted"/>
<protein>
    <submittedName>
        <fullName evidence="4">ADP-ribose pyrophosphatase YjhB (NUDIX family)</fullName>
    </submittedName>
</protein>
<dbReference type="GO" id="GO:0016787">
    <property type="term" value="F:hydrolase activity"/>
    <property type="evidence" value="ECO:0007669"/>
    <property type="project" value="UniProtKB-KW"/>
</dbReference>
<dbReference type="SUPFAM" id="SSF55811">
    <property type="entry name" value="Nudix"/>
    <property type="match status" value="1"/>
</dbReference>
<dbReference type="Gene3D" id="3.90.79.10">
    <property type="entry name" value="Nucleoside Triphosphate Pyrophosphohydrolase"/>
    <property type="match status" value="1"/>
</dbReference>
<dbReference type="Pfam" id="PF00293">
    <property type="entry name" value="NUDIX"/>
    <property type="match status" value="1"/>
</dbReference>
<evidence type="ECO:0000256" key="2">
    <source>
        <dbReference type="ARBA" id="ARBA00022801"/>
    </source>
</evidence>
<evidence type="ECO:0000313" key="4">
    <source>
        <dbReference type="EMBL" id="RAJ13846.1"/>
    </source>
</evidence>
<dbReference type="RefSeq" id="WP_111622511.1">
    <property type="nucleotide sequence ID" value="NZ_QLLN01000002.1"/>
</dbReference>
<evidence type="ECO:0000313" key="5">
    <source>
        <dbReference type="Proteomes" id="UP000249696"/>
    </source>
</evidence>
<dbReference type="InterPro" id="IPR015797">
    <property type="entry name" value="NUDIX_hydrolase-like_dom_sf"/>
</dbReference>
<dbReference type="Pfam" id="PF12535">
    <property type="entry name" value="Nudix_N"/>
    <property type="match status" value="1"/>
</dbReference>
<reference evidence="4 5" key="1">
    <citation type="submission" date="2018-06" db="EMBL/GenBank/DDBJ databases">
        <title>Genomic Encyclopedia of Archaeal and Bacterial Type Strains, Phase II (KMG-II): from individual species to whole genera.</title>
        <authorList>
            <person name="Goeker M."/>
        </authorList>
    </citation>
    <scope>NUCLEOTIDE SEQUENCE [LARGE SCALE GENOMIC DNA]</scope>
    <source>
        <strain evidence="4 5">DSM 23522</strain>
    </source>
</reference>
<name>A0A327RA76_9FLAO</name>
<dbReference type="Proteomes" id="UP000249696">
    <property type="component" value="Unassembled WGS sequence"/>
</dbReference>
<evidence type="ECO:0000256" key="1">
    <source>
        <dbReference type="ARBA" id="ARBA00001946"/>
    </source>
</evidence>
<comment type="cofactor">
    <cofactor evidence="1">
        <name>Mg(2+)</name>
        <dbReference type="ChEBI" id="CHEBI:18420"/>
    </cofactor>
</comment>
<keyword evidence="5" id="KW-1185">Reference proteome</keyword>
<dbReference type="Gene3D" id="6.10.250.1120">
    <property type="match status" value="1"/>
</dbReference>
<dbReference type="EMBL" id="QLLN01000002">
    <property type="protein sequence ID" value="RAJ13846.1"/>
    <property type="molecule type" value="Genomic_DNA"/>
</dbReference>
<feature type="domain" description="Nudix hydrolase" evidence="3">
    <location>
        <begin position="67"/>
        <end position="194"/>
    </location>
</feature>
<dbReference type="AlphaFoldDB" id="A0A327RA76"/>
<dbReference type="OrthoDB" id="9804442at2"/>
<keyword evidence="2" id="KW-0378">Hydrolase</keyword>
<sequence length="207" mass="23962">MDLQEQLTLVKRIKALADTGLVYCEDDYNRERYQELRSIGLQLLSLISDVPLKAWQEFLMPVADYPTPKVDVRGFVLNHKNQLLMAKESIDGKWTIPGGWADIGFTPSEMVIREIEEETGLQTTVERLLAVYDKKCHSHPPQPFYIYKMVFLCKIEKGELRPGFDMQGAAFFDIDNLPELSVDRILDTQIRQLYKLTTEKHTNVYCD</sequence>
<dbReference type="PANTHER" id="PTHR43046">
    <property type="entry name" value="GDP-MANNOSE MANNOSYL HYDROLASE"/>
    <property type="match status" value="1"/>
</dbReference>
<dbReference type="PROSITE" id="PS51462">
    <property type="entry name" value="NUDIX"/>
    <property type="match status" value="1"/>
</dbReference>
<organism evidence="4 5">
    <name type="scientific">Arenibacter echinorum</name>
    <dbReference type="NCBI Taxonomy" id="440515"/>
    <lineage>
        <taxon>Bacteria</taxon>
        <taxon>Pseudomonadati</taxon>
        <taxon>Bacteroidota</taxon>
        <taxon>Flavobacteriia</taxon>
        <taxon>Flavobacteriales</taxon>
        <taxon>Flavobacteriaceae</taxon>
        <taxon>Arenibacter</taxon>
    </lineage>
</organism>
<dbReference type="InterPro" id="IPR000086">
    <property type="entry name" value="NUDIX_hydrolase_dom"/>
</dbReference>
<dbReference type="InterPro" id="IPR059176">
    <property type="entry name" value="UDP-X_N"/>
</dbReference>
<evidence type="ECO:0000259" key="3">
    <source>
        <dbReference type="PROSITE" id="PS51462"/>
    </source>
</evidence>
<comment type="caution">
    <text evidence="4">The sequence shown here is derived from an EMBL/GenBank/DDBJ whole genome shotgun (WGS) entry which is preliminary data.</text>
</comment>
<gene>
    <name evidence="4" type="ORF">LV92_00961</name>
</gene>